<dbReference type="Pfam" id="PF07699">
    <property type="entry name" value="Ephrin_rec_like"/>
    <property type="match status" value="3"/>
</dbReference>
<proteinExistence type="predicted"/>
<dbReference type="Gene3D" id="2.10.50.10">
    <property type="entry name" value="Tumor Necrosis Factor Receptor, subunit A, domain 2"/>
    <property type="match status" value="3"/>
</dbReference>
<dbReference type="EMBL" id="JAODUO010000241">
    <property type="protein sequence ID" value="KAK2185245.1"/>
    <property type="molecule type" value="Genomic_DNA"/>
</dbReference>
<feature type="domain" description="CUB" evidence="4">
    <location>
        <begin position="53"/>
        <end position="168"/>
    </location>
</feature>
<dbReference type="InterPro" id="IPR009030">
    <property type="entry name" value="Growth_fac_rcpt_cys_sf"/>
</dbReference>
<feature type="disulfide bond" evidence="3">
    <location>
        <begin position="412"/>
        <end position="439"/>
    </location>
</feature>
<evidence type="ECO:0000313" key="6">
    <source>
        <dbReference type="Proteomes" id="UP001209878"/>
    </source>
</evidence>
<evidence type="ECO:0000256" key="2">
    <source>
        <dbReference type="ARBA" id="ARBA00023157"/>
    </source>
</evidence>
<dbReference type="InterPro" id="IPR035914">
    <property type="entry name" value="Sperma_CUB_dom_sf"/>
</dbReference>
<feature type="domain" description="CUB" evidence="4">
    <location>
        <begin position="293"/>
        <end position="406"/>
    </location>
</feature>
<dbReference type="PANTHER" id="PTHR24251:SF37">
    <property type="entry name" value="CUB DOMAIN-CONTAINING PROTEIN"/>
    <property type="match status" value="1"/>
</dbReference>
<evidence type="ECO:0000259" key="4">
    <source>
        <dbReference type="PROSITE" id="PS01180"/>
    </source>
</evidence>
<dbReference type="PANTHER" id="PTHR24251">
    <property type="entry name" value="OVOCHYMASE-RELATED"/>
    <property type="match status" value="1"/>
</dbReference>
<comment type="caution">
    <text evidence="3">Lacks conserved residue(s) required for the propagation of feature annotation.</text>
</comment>
<feature type="domain" description="CUB" evidence="4">
    <location>
        <begin position="1"/>
        <end position="47"/>
    </location>
</feature>
<dbReference type="SMART" id="SM00042">
    <property type="entry name" value="CUB"/>
    <property type="match status" value="5"/>
</dbReference>
<keyword evidence="6" id="KW-1185">Reference proteome</keyword>
<dbReference type="Proteomes" id="UP001209878">
    <property type="component" value="Unassembled WGS sequence"/>
</dbReference>
<feature type="domain" description="CUB" evidence="4">
    <location>
        <begin position="532"/>
        <end position="640"/>
    </location>
</feature>
<feature type="domain" description="CUB" evidence="4">
    <location>
        <begin position="412"/>
        <end position="526"/>
    </location>
</feature>
<dbReference type="InterPro" id="IPR011641">
    <property type="entry name" value="Tyr-kin_ephrin_A/B_rcpt-like"/>
</dbReference>
<dbReference type="CDD" id="cd00041">
    <property type="entry name" value="CUB"/>
    <property type="match status" value="6"/>
</dbReference>
<dbReference type="AlphaFoldDB" id="A0AAD9NZE2"/>
<feature type="disulfide bond" evidence="3">
    <location>
        <begin position="174"/>
        <end position="201"/>
    </location>
</feature>
<dbReference type="SUPFAM" id="SSF49854">
    <property type="entry name" value="Spermadhesin, CUB domain"/>
    <property type="match status" value="6"/>
</dbReference>
<comment type="caution">
    <text evidence="5">The sequence shown here is derived from an EMBL/GenBank/DDBJ whole genome shotgun (WGS) entry which is preliminary data.</text>
</comment>
<feature type="disulfide bond" evidence="3">
    <location>
        <begin position="293"/>
        <end position="320"/>
    </location>
</feature>
<sequence>MSSRLLNTFCGHSIPGVITSSGNAILVHFKIENIITYEGFQIYYSALIPVEGCLGSPAELRGDTGTFGADDGQNFTYISIRCMWKIQVEPSKVIQLHFLHFDLGDSSNCSSSSVKVYDGNDVSAPLLQTFCGQNLPGDVTSSRNTLFVYFKIENIKTYDGFTIYYSGLNPVEGCADSPVEMHGSNGTFGVSRAQYSSNMRCTWKIQVALTKRVRLHFLFFELEQCSKCVCDSLDVTMVEETTTPNTYSFCGSTIPDDVSTGTNTMSVYFRTDGSTSRSGFRIYYSDILPAQGCIGRPLTKQGPKGTIGIDKTHYDNYMTCRWKIQVAANKRVKLHFVSFDLELSADCSFDNVRIYDGSDTSAPLLHTLCGSNLPGDVTSSGSTVFVQFTTDVSGSYGGFSIYYTAFTTADGCLGSPVELRGSNGTFGITDGQYHDNIRCSWKVQVDPAKRVRLQFLSFHLPKSSGCIYESVKVYDGKDTRAPLIQTFCGSSVPGDITSRANVVFVHLFSSRNTSTHSGFKVYFSDIVVPEGCSEAVAMREPRGSFGITQLQYTNHMRCRWSIQVAPTDKVKLEFVKFSVESCCDSVSVYDGLTRAAPLLGTFYGNVLPSDVFSTNSAISVFFETDGTGTWKGFTVNYTAIPLVTLDCEPGEMDDGEKCTKCPRGTYQPDRGKTTCIDCPLNHTTRHVGSIKPDDCMLQCESGYEQDVSKGRCVKCPRGFYRDDVVHVDCQPCPSHLTTPGPGATSVSDCSQGKCAAGERIVGTTCKKCSVGTFQDRMYQTMCIPCGGNLTTRREGATSAKECLRKFIAMYESVPFMKRERQL</sequence>
<keyword evidence="1" id="KW-0677">Repeat</keyword>
<evidence type="ECO:0000313" key="5">
    <source>
        <dbReference type="EMBL" id="KAK2185245.1"/>
    </source>
</evidence>
<accession>A0AAD9NZE2</accession>
<dbReference type="SUPFAM" id="SSF57184">
    <property type="entry name" value="Growth factor receptor domain"/>
    <property type="match status" value="1"/>
</dbReference>
<organism evidence="5 6">
    <name type="scientific">Ridgeia piscesae</name>
    <name type="common">Tubeworm</name>
    <dbReference type="NCBI Taxonomy" id="27915"/>
    <lineage>
        <taxon>Eukaryota</taxon>
        <taxon>Metazoa</taxon>
        <taxon>Spiralia</taxon>
        <taxon>Lophotrochozoa</taxon>
        <taxon>Annelida</taxon>
        <taxon>Polychaeta</taxon>
        <taxon>Sedentaria</taxon>
        <taxon>Canalipalpata</taxon>
        <taxon>Sabellida</taxon>
        <taxon>Siboglinidae</taxon>
        <taxon>Ridgeia</taxon>
    </lineage>
</organism>
<name>A0AAD9NZE2_RIDPI</name>
<dbReference type="InterPro" id="IPR000859">
    <property type="entry name" value="CUB_dom"/>
</dbReference>
<dbReference type="FunFam" id="2.60.120.290:FF:000005">
    <property type="entry name" value="Procollagen C-endopeptidase enhancer 1"/>
    <property type="match status" value="4"/>
</dbReference>
<gene>
    <name evidence="5" type="ORF">NP493_241g02014</name>
</gene>
<feature type="domain" description="CUB" evidence="4">
    <location>
        <begin position="174"/>
        <end position="287"/>
    </location>
</feature>
<protein>
    <recommendedName>
        <fullName evidence="4">CUB domain-containing protein</fullName>
    </recommendedName>
</protein>
<dbReference type="PROSITE" id="PS01180">
    <property type="entry name" value="CUB"/>
    <property type="match status" value="6"/>
</dbReference>
<dbReference type="Gene3D" id="2.60.120.290">
    <property type="entry name" value="Spermadhesin, CUB domain"/>
    <property type="match status" value="6"/>
</dbReference>
<keyword evidence="2 3" id="KW-1015">Disulfide bond</keyword>
<dbReference type="Pfam" id="PF00431">
    <property type="entry name" value="CUB"/>
    <property type="match status" value="6"/>
</dbReference>
<dbReference type="SMART" id="SM01411">
    <property type="entry name" value="Ephrin_rec_like"/>
    <property type="match status" value="3"/>
</dbReference>
<evidence type="ECO:0000256" key="1">
    <source>
        <dbReference type="ARBA" id="ARBA00022737"/>
    </source>
</evidence>
<evidence type="ECO:0000256" key="3">
    <source>
        <dbReference type="PROSITE-ProRule" id="PRU00059"/>
    </source>
</evidence>
<reference evidence="5" key="1">
    <citation type="journal article" date="2023" name="Mol. Biol. Evol.">
        <title>Third-Generation Sequencing Reveals the Adaptive Role of the Epigenome in Three Deep-Sea Polychaetes.</title>
        <authorList>
            <person name="Perez M."/>
            <person name="Aroh O."/>
            <person name="Sun Y."/>
            <person name="Lan Y."/>
            <person name="Juniper S.K."/>
            <person name="Young C.R."/>
            <person name="Angers B."/>
            <person name="Qian P.Y."/>
        </authorList>
    </citation>
    <scope>NUCLEOTIDE SEQUENCE</scope>
    <source>
        <strain evidence="5">R07B-5</strain>
    </source>
</reference>